<feature type="domain" description="MYND-type" evidence="6">
    <location>
        <begin position="15"/>
        <end position="57"/>
    </location>
</feature>
<evidence type="ECO:0000256" key="3">
    <source>
        <dbReference type="ARBA" id="ARBA00022833"/>
    </source>
</evidence>
<feature type="region of interest" description="Disordered" evidence="5">
    <location>
        <begin position="77"/>
        <end position="106"/>
    </location>
</feature>
<dbReference type="SUPFAM" id="SSF144232">
    <property type="entry name" value="HIT/MYND zinc finger-like"/>
    <property type="match status" value="1"/>
</dbReference>
<evidence type="ECO:0000313" key="8">
    <source>
        <dbReference type="Proteomes" id="UP000266841"/>
    </source>
</evidence>
<keyword evidence="8" id="KW-1185">Reference proteome</keyword>
<sequence>MKCEPVNRGDDCKACANCDGKLGSDAVKLKNCTACRLVEYCGVDCQRARRKQHKKACKQSVAELKDEQLYLQSGTREAGGGLLSDLHSPDPVTDGRKSTGFSIHAA</sequence>
<evidence type="ECO:0000256" key="1">
    <source>
        <dbReference type="ARBA" id="ARBA00022723"/>
    </source>
</evidence>
<name>K0RF33_THAOC</name>
<dbReference type="Pfam" id="PF01753">
    <property type="entry name" value="zf-MYND"/>
    <property type="match status" value="1"/>
</dbReference>
<dbReference type="OrthoDB" id="45756at2759"/>
<protein>
    <recommendedName>
        <fullName evidence="6">MYND-type domain-containing protein</fullName>
    </recommendedName>
</protein>
<organism evidence="7 8">
    <name type="scientific">Thalassiosira oceanica</name>
    <name type="common">Marine diatom</name>
    <dbReference type="NCBI Taxonomy" id="159749"/>
    <lineage>
        <taxon>Eukaryota</taxon>
        <taxon>Sar</taxon>
        <taxon>Stramenopiles</taxon>
        <taxon>Ochrophyta</taxon>
        <taxon>Bacillariophyta</taxon>
        <taxon>Coscinodiscophyceae</taxon>
        <taxon>Thalassiosirophycidae</taxon>
        <taxon>Thalassiosirales</taxon>
        <taxon>Thalassiosiraceae</taxon>
        <taxon>Thalassiosira</taxon>
    </lineage>
</organism>
<evidence type="ECO:0000313" key="7">
    <source>
        <dbReference type="EMBL" id="EJK51845.1"/>
    </source>
</evidence>
<dbReference type="Proteomes" id="UP000266841">
    <property type="component" value="Unassembled WGS sequence"/>
</dbReference>
<dbReference type="Gene3D" id="6.10.140.2220">
    <property type="match status" value="1"/>
</dbReference>
<evidence type="ECO:0000256" key="2">
    <source>
        <dbReference type="ARBA" id="ARBA00022771"/>
    </source>
</evidence>
<dbReference type="InterPro" id="IPR002893">
    <property type="entry name" value="Znf_MYND"/>
</dbReference>
<evidence type="ECO:0000256" key="4">
    <source>
        <dbReference type="PROSITE-ProRule" id="PRU00134"/>
    </source>
</evidence>
<evidence type="ECO:0000259" key="6">
    <source>
        <dbReference type="PROSITE" id="PS50865"/>
    </source>
</evidence>
<dbReference type="PROSITE" id="PS50865">
    <property type="entry name" value="ZF_MYND_2"/>
    <property type="match status" value="1"/>
</dbReference>
<keyword evidence="2 4" id="KW-0863">Zinc-finger</keyword>
<gene>
    <name evidence="7" type="ORF">THAOC_28948</name>
</gene>
<proteinExistence type="predicted"/>
<dbReference type="AlphaFoldDB" id="K0RF33"/>
<dbReference type="EMBL" id="AGNL01040918">
    <property type="protein sequence ID" value="EJK51845.1"/>
    <property type="molecule type" value="Genomic_DNA"/>
</dbReference>
<accession>K0RF33</accession>
<keyword evidence="1" id="KW-0479">Metal-binding</keyword>
<comment type="caution">
    <text evidence="7">The sequence shown here is derived from an EMBL/GenBank/DDBJ whole genome shotgun (WGS) entry which is preliminary data.</text>
</comment>
<reference evidence="7 8" key="1">
    <citation type="journal article" date="2012" name="Genome Biol.">
        <title>Genome and low-iron response of an oceanic diatom adapted to chronic iron limitation.</title>
        <authorList>
            <person name="Lommer M."/>
            <person name="Specht M."/>
            <person name="Roy A.S."/>
            <person name="Kraemer L."/>
            <person name="Andreson R."/>
            <person name="Gutowska M.A."/>
            <person name="Wolf J."/>
            <person name="Bergner S.V."/>
            <person name="Schilhabel M.B."/>
            <person name="Klostermeier U.C."/>
            <person name="Beiko R.G."/>
            <person name="Rosenstiel P."/>
            <person name="Hippler M."/>
            <person name="Laroche J."/>
        </authorList>
    </citation>
    <scope>NUCLEOTIDE SEQUENCE [LARGE SCALE GENOMIC DNA]</scope>
    <source>
        <strain evidence="7 8">CCMP1005</strain>
    </source>
</reference>
<evidence type="ECO:0000256" key="5">
    <source>
        <dbReference type="SAM" id="MobiDB-lite"/>
    </source>
</evidence>
<keyword evidence="3" id="KW-0862">Zinc</keyword>
<dbReference type="GO" id="GO:0008270">
    <property type="term" value="F:zinc ion binding"/>
    <property type="evidence" value="ECO:0007669"/>
    <property type="project" value="UniProtKB-KW"/>
</dbReference>